<reference evidence="2 3" key="1">
    <citation type="submission" date="2024-03" db="EMBL/GenBank/DDBJ databases">
        <title>Draft genome sequence of Pseudonocardia nematodicida JCM 31783.</title>
        <authorList>
            <person name="Butdee W."/>
            <person name="Duangmal K."/>
        </authorList>
    </citation>
    <scope>NUCLEOTIDE SEQUENCE [LARGE SCALE GENOMIC DNA]</scope>
    <source>
        <strain evidence="2 3">JCM 31783</strain>
    </source>
</reference>
<gene>
    <name evidence="2" type="ORF">WIS52_22490</name>
</gene>
<dbReference type="Proteomes" id="UP001494902">
    <property type="component" value="Unassembled WGS sequence"/>
</dbReference>
<proteinExistence type="predicted"/>
<sequence>MTHTTTGPAGSPTFPEKPDPVLYGSLLRRAHVTGRCPVWVRPDDLEHTLDRPADPVELSQAIDAVDGREVLARWWPGPCLPECPCGDPLPAAIPRAAIPDAEPRDLALRPATFDAAVALVGCWPSSLAVVDAFRPADTPAVLGWAGACNYPSRDLVSMAAVLRYWESRWGAVVVELSRSRMELSVARPPMYDDECAQVAGEHFAFCPDAQDPQRGDGYVYTLDSYARKVRGADSWGFWWD</sequence>
<protein>
    <submittedName>
        <fullName evidence="2">DUF4253 domain-containing protein</fullName>
    </submittedName>
</protein>
<organism evidence="2 3">
    <name type="scientific">Pseudonocardia nematodicida</name>
    <dbReference type="NCBI Taxonomy" id="1206997"/>
    <lineage>
        <taxon>Bacteria</taxon>
        <taxon>Bacillati</taxon>
        <taxon>Actinomycetota</taxon>
        <taxon>Actinomycetes</taxon>
        <taxon>Pseudonocardiales</taxon>
        <taxon>Pseudonocardiaceae</taxon>
        <taxon>Pseudonocardia</taxon>
    </lineage>
</organism>
<feature type="domain" description="DUF4253" evidence="1">
    <location>
        <begin position="127"/>
        <end position="240"/>
    </location>
</feature>
<name>A0ABV1KIT0_9PSEU</name>
<accession>A0ABV1KIT0</accession>
<dbReference type="EMBL" id="JBEDNQ010000010">
    <property type="protein sequence ID" value="MEQ3553248.1"/>
    <property type="molecule type" value="Genomic_DNA"/>
</dbReference>
<dbReference type="InterPro" id="IPR025349">
    <property type="entry name" value="DUF4253"/>
</dbReference>
<evidence type="ECO:0000313" key="3">
    <source>
        <dbReference type="Proteomes" id="UP001494902"/>
    </source>
</evidence>
<dbReference type="RefSeq" id="WP_349300319.1">
    <property type="nucleotide sequence ID" value="NZ_JBEDNQ010000010.1"/>
</dbReference>
<evidence type="ECO:0000313" key="2">
    <source>
        <dbReference type="EMBL" id="MEQ3553248.1"/>
    </source>
</evidence>
<keyword evidence="3" id="KW-1185">Reference proteome</keyword>
<dbReference type="Pfam" id="PF14062">
    <property type="entry name" value="DUF4253"/>
    <property type="match status" value="1"/>
</dbReference>
<evidence type="ECO:0000259" key="1">
    <source>
        <dbReference type="Pfam" id="PF14062"/>
    </source>
</evidence>
<comment type="caution">
    <text evidence="2">The sequence shown here is derived from an EMBL/GenBank/DDBJ whole genome shotgun (WGS) entry which is preliminary data.</text>
</comment>